<proteinExistence type="predicted"/>
<keyword evidence="1 3" id="KW-0479">Metal-binding</keyword>
<evidence type="ECO:0000256" key="1">
    <source>
        <dbReference type="ARBA" id="ARBA00022723"/>
    </source>
</evidence>
<dbReference type="PIRSF" id="PIRSF006439">
    <property type="entry name" value="Indolepyruvate_ferr_oxidored"/>
    <property type="match status" value="1"/>
</dbReference>
<keyword evidence="3" id="KW-0408">Iron</keyword>
<keyword evidence="3" id="KW-0411">Iron-sulfur</keyword>
<dbReference type="InterPro" id="IPR011766">
    <property type="entry name" value="TPP_enzyme_TPP-bd"/>
</dbReference>
<dbReference type="GO" id="GO:0046872">
    <property type="term" value="F:metal ion binding"/>
    <property type="evidence" value="ECO:0007669"/>
    <property type="project" value="UniProtKB-UniRule"/>
</dbReference>
<evidence type="ECO:0000313" key="7">
    <source>
        <dbReference type="Proteomes" id="UP000199312"/>
    </source>
</evidence>
<dbReference type="GO" id="GO:0044281">
    <property type="term" value="P:small molecule metabolic process"/>
    <property type="evidence" value="ECO:0007669"/>
    <property type="project" value="UniProtKB-ARBA"/>
</dbReference>
<keyword evidence="6" id="KW-0670">Pyruvate</keyword>
<keyword evidence="3" id="KW-0813">Transport</keyword>
<dbReference type="EMBL" id="FOZP01000007">
    <property type="protein sequence ID" value="SFS71251.1"/>
    <property type="molecule type" value="Genomic_DNA"/>
</dbReference>
<sequence length="543" mass="59141">MNSNSTKKLLLGNEALAQAAIDAGISGVYAYPGTPSTEITEYIQRSKTAKELKIHSQWSVNEKTAMEAALGMSYAGKRALTVMKHVGLNVAADVFMNMSVAGINGGLVVVVADDPSMHSSQNEQDSRYYGKFAMIPILEPSNQQECYTITKYAFDLSEKLGLPVLIRLVTRLSHSRAGVTLGNREPQNEIHLSKNPKQFQLIPMHARGRYKHLVDIQTDILETSENSYFNEFKKGPNTSIGIIASGIAYNYLMENFEGEKCPYPVLKVSQYPLPKKPIKQLFDTCKKILVLEDGYPFIEEAISDFLGENRNVIGRLSGDIPRVGELNPDNIANALGFDVVINDNIPKVVSGRPPELCVGCGHRDLFDAVNALGKEMTSQQVFGDIGCYALGVLSPYESINTLIDMGASITMAKGAADAGIHPSIAIIGDSTFTHSGMTGLLDAVIENTPITVIISDNSAIAMTGAQDSSASGRLIDICKGIGVVETHLKVITPLHKNLQENIDLIRDEINYKGVSVIISQRPCVQLPKEKKDKLNELKKATIN</sequence>
<dbReference type="EC" id="1.2.7.8" evidence="3"/>
<dbReference type="GO" id="GO:0030976">
    <property type="term" value="F:thiamine pyrophosphate binding"/>
    <property type="evidence" value="ECO:0007669"/>
    <property type="project" value="InterPro"/>
</dbReference>
<evidence type="ECO:0000256" key="3">
    <source>
        <dbReference type="PIRNR" id="PIRNR006439"/>
    </source>
</evidence>
<dbReference type="STRING" id="593133.SAMN04488006_2762"/>
<feature type="domain" description="Pyruvate flavodoxin/ferredoxin oxidoreductase pyrimidine binding" evidence="4">
    <location>
        <begin position="19"/>
        <end position="197"/>
    </location>
</feature>
<dbReference type="Pfam" id="PF01855">
    <property type="entry name" value="POR_N"/>
    <property type="match status" value="1"/>
</dbReference>
<dbReference type="PANTHER" id="PTHR43710:SF5">
    <property type="entry name" value="INDOLEPYRUVATE FERREDOXIN OXIDOREDUCTASE ALPHA SUBUNIT"/>
    <property type="match status" value="1"/>
</dbReference>
<gene>
    <name evidence="6" type="ORF">SAMN04488006_2762</name>
</gene>
<dbReference type="OrthoDB" id="9804603at2"/>
<evidence type="ECO:0000259" key="4">
    <source>
        <dbReference type="Pfam" id="PF01855"/>
    </source>
</evidence>
<comment type="function">
    <text evidence="3">Catalyzes the ferredoxin-dependent oxidative decarboxylation of arylpyruvates.</text>
</comment>
<dbReference type="GO" id="GO:0051539">
    <property type="term" value="F:4 iron, 4 sulfur cluster binding"/>
    <property type="evidence" value="ECO:0007669"/>
    <property type="project" value="UniProtKB-UniRule"/>
</dbReference>
<dbReference type="CDD" id="cd02008">
    <property type="entry name" value="TPP_IOR_alpha"/>
    <property type="match status" value="1"/>
</dbReference>
<protein>
    <recommendedName>
        <fullName evidence="3">Indolepyruvate oxidoreductase subunit IorA</fullName>
        <shortName evidence="3">IOR</shortName>
        <ecNumber evidence="3">1.2.7.8</ecNumber>
    </recommendedName>
    <alternativeName>
        <fullName evidence="3">Indolepyruvate ferredoxin oxidoreductase subunit alpha</fullName>
    </alternativeName>
</protein>
<dbReference type="GO" id="GO:0043805">
    <property type="term" value="F:indolepyruvate ferredoxin oxidoreductase activity"/>
    <property type="evidence" value="ECO:0007669"/>
    <property type="project" value="UniProtKB-UniRule"/>
</dbReference>
<dbReference type="FunFam" id="3.40.50.970:FF:000039">
    <property type="entry name" value="Indolepyruvate oxidoreductase subunit IorA"/>
    <property type="match status" value="1"/>
</dbReference>
<reference evidence="7" key="1">
    <citation type="submission" date="2016-10" db="EMBL/GenBank/DDBJ databases">
        <authorList>
            <person name="Varghese N."/>
            <person name="Submissions S."/>
        </authorList>
    </citation>
    <scope>NUCLEOTIDE SEQUENCE [LARGE SCALE GENOMIC DNA]</scope>
    <source>
        <strain evidence="7">DSM 24450</strain>
    </source>
</reference>
<dbReference type="InterPro" id="IPR029061">
    <property type="entry name" value="THDP-binding"/>
</dbReference>
<dbReference type="SUPFAM" id="SSF52518">
    <property type="entry name" value="Thiamin diphosphate-binding fold (THDP-binding)"/>
    <property type="match status" value="2"/>
</dbReference>
<dbReference type="InterPro" id="IPR045025">
    <property type="entry name" value="HACL1-like"/>
</dbReference>
<evidence type="ECO:0000259" key="5">
    <source>
        <dbReference type="Pfam" id="PF02775"/>
    </source>
</evidence>
<dbReference type="InterPro" id="IPR002880">
    <property type="entry name" value="Pyrv_Fd/Flavodoxin_OxRdtase_N"/>
</dbReference>
<dbReference type="Proteomes" id="UP000199312">
    <property type="component" value="Unassembled WGS sequence"/>
</dbReference>
<name>A0A1I6S2R6_9FLAO</name>
<keyword evidence="3" id="KW-0004">4Fe-4S</keyword>
<keyword evidence="2 3" id="KW-0560">Oxidoreductase</keyword>
<organism evidence="6 7">
    <name type="scientific">Lutibacter maritimus</name>
    <dbReference type="NCBI Taxonomy" id="593133"/>
    <lineage>
        <taxon>Bacteria</taxon>
        <taxon>Pseudomonadati</taxon>
        <taxon>Bacteroidota</taxon>
        <taxon>Flavobacteriia</taxon>
        <taxon>Flavobacteriales</taxon>
        <taxon>Flavobacteriaceae</taxon>
        <taxon>Lutibacter</taxon>
    </lineage>
</organism>
<dbReference type="CDD" id="cd07034">
    <property type="entry name" value="TPP_PYR_PFOR_IOR-alpha_like"/>
    <property type="match status" value="1"/>
</dbReference>
<keyword evidence="3" id="KW-0249">Electron transport</keyword>
<dbReference type="PANTHER" id="PTHR43710">
    <property type="entry name" value="2-HYDROXYACYL-COA LYASE"/>
    <property type="match status" value="1"/>
</dbReference>
<dbReference type="Pfam" id="PF02775">
    <property type="entry name" value="TPP_enzyme_C"/>
    <property type="match status" value="1"/>
</dbReference>
<dbReference type="AlphaFoldDB" id="A0A1I6S2R6"/>
<dbReference type="Gene3D" id="3.40.50.970">
    <property type="match status" value="2"/>
</dbReference>
<feature type="domain" description="Thiamine pyrophosphate enzyme TPP-binding" evidence="5">
    <location>
        <begin position="384"/>
        <end position="470"/>
    </location>
</feature>
<dbReference type="RefSeq" id="WP_090228331.1">
    <property type="nucleotide sequence ID" value="NZ_FOZP01000007.1"/>
</dbReference>
<evidence type="ECO:0000256" key="2">
    <source>
        <dbReference type="ARBA" id="ARBA00023002"/>
    </source>
</evidence>
<keyword evidence="7" id="KW-1185">Reference proteome</keyword>
<dbReference type="InterPro" id="IPR017721">
    <property type="entry name" value="IorA"/>
</dbReference>
<evidence type="ECO:0000313" key="6">
    <source>
        <dbReference type="EMBL" id="SFS71251.1"/>
    </source>
</evidence>
<comment type="catalytic activity">
    <reaction evidence="3">
        <text>indole-3-pyruvate + 2 oxidized [2Fe-2S]-[ferredoxin] + CoA = (indol-3-yl)acetyl-CoA + 2 reduced [2Fe-2S]-[ferredoxin] + CO2 + H(+)</text>
        <dbReference type="Rhea" id="RHEA:12645"/>
        <dbReference type="Rhea" id="RHEA-COMP:10000"/>
        <dbReference type="Rhea" id="RHEA-COMP:10001"/>
        <dbReference type="ChEBI" id="CHEBI:15378"/>
        <dbReference type="ChEBI" id="CHEBI:16526"/>
        <dbReference type="ChEBI" id="CHEBI:17640"/>
        <dbReference type="ChEBI" id="CHEBI:33737"/>
        <dbReference type="ChEBI" id="CHEBI:33738"/>
        <dbReference type="ChEBI" id="CHEBI:57271"/>
        <dbReference type="ChEBI" id="CHEBI:57287"/>
        <dbReference type="EC" id="1.2.7.8"/>
    </reaction>
</comment>
<accession>A0A1I6S2R6</accession>
<comment type="cofactor">
    <cofactor evidence="3">
        <name>[4Fe-4S] cluster</name>
        <dbReference type="ChEBI" id="CHEBI:49883"/>
    </cofactor>
    <text evidence="3">Binds 2 [4Fe-4S] clusters. In this family the first cluster has a non-standard and varying [4Fe-4S] binding motif CX(2)CX(2)CX(4-5)CP.</text>
</comment>